<evidence type="ECO:0000313" key="3">
    <source>
        <dbReference type="Proteomes" id="UP000284531"/>
    </source>
</evidence>
<protein>
    <submittedName>
        <fullName evidence="2">Uncharacterized protein</fullName>
    </submittedName>
</protein>
<feature type="chain" id="PRO_5019464394" evidence="1">
    <location>
        <begin position="23"/>
        <end position="342"/>
    </location>
</feature>
<feature type="signal peptide" evidence="1">
    <location>
        <begin position="1"/>
        <end position="22"/>
    </location>
</feature>
<comment type="caution">
    <text evidence="2">The sequence shown here is derived from an EMBL/GenBank/DDBJ whole genome shotgun (WGS) entry which is preliminary data.</text>
</comment>
<proteinExistence type="predicted"/>
<dbReference type="AlphaFoldDB" id="A0A419WWX7"/>
<organism evidence="2 3">
    <name type="scientific">Marinifilum flexuosum</name>
    <dbReference type="NCBI Taxonomy" id="1117708"/>
    <lineage>
        <taxon>Bacteria</taxon>
        <taxon>Pseudomonadati</taxon>
        <taxon>Bacteroidota</taxon>
        <taxon>Bacteroidia</taxon>
        <taxon>Marinilabiliales</taxon>
        <taxon>Marinifilaceae</taxon>
    </lineage>
</organism>
<name>A0A419WWX7_9BACT</name>
<dbReference type="Proteomes" id="UP000284531">
    <property type="component" value="Unassembled WGS sequence"/>
</dbReference>
<dbReference type="RefSeq" id="WP_147376001.1">
    <property type="nucleotide sequence ID" value="NZ_RAPQ01000010.1"/>
</dbReference>
<keyword evidence="3" id="KW-1185">Reference proteome</keyword>
<accession>A0A419WWX7</accession>
<keyword evidence="1" id="KW-0732">Signal</keyword>
<dbReference type="EMBL" id="RAPQ01000010">
    <property type="protein sequence ID" value="RKD99961.1"/>
    <property type="molecule type" value="Genomic_DNA"/>
</dbReference>
<evidence type="ECO:0000256" key="1">
    <source>
        <dbReference type="SAM" id="SignalP"/>
    </source>
</evidence>
<evidence type="ECO:0000313" key="2">
    <source>
        <dbReference type="EMBL" id="RKD99961.1"/>
    </source>
</evidence>
<sequence>MKKLLKLSLALIFVLGSYGVFAQGGTPDNAASHSVGSFHGFQVALHTGNHYEWNVFEVDASGTFDAVGIAATDKYKFYTYDPTKTDITEKYTGLGVDTYEGEDFHKVGIQWLDVNTTGKVYAVEVAEYNGASGACSTKRRYFISVSAGQIDFVLEALNATSFAAIDLTGVDPADVPTIKAEAMSKCNSFSGGILANPPATTDLGTSTFFYKISMNTDAQPWNGQWGFDYTWTKANDAGLEVKVVESTSSSTTIGSVTGTSISVNAGHPVAYLKVTIDNVLGTPADADVTMNLGVTTDTPFIRTVADVDGSKQFEPTANNGNNSEATNYVIKASPATSVFTVE</sequence>
<gene>
    <name evidence="2" type="ORF">BXY64_2947</name>
</gene>
<reference evidence="2 3" key="1">
    <citation type="submission" date="2018-09" db="EMBL/GenBank/DDBJ databases">
        <title>Genomic Encyclopedia of Archaeal and Bacterial Type Strains, Phase II (KMG-II): from individual species to whole genera.</title>
        <authorList>
            <person name="Goeker M."/>
        </authorList>
    </citation>
    <scope>NUCLEOTIDE SEQUENCE [LARGE SCALE GENOMIC DNA]</scope>
    <source>
        <strain evidence="2 3">DSM 21950</strain>
    </source>
</reference>
<dbReference type="OrthoDB" id="1118504at2"/>